<organism evidence="1 2">
    <name type="scientific">Rhizophagus clarus</name>
    <dbReference type="NCBI Taxonomy" id="94130"/>
    <lineage>
        <taxon>Eukaryota</taxon>
        <taxon>Fungi</taxon>
        <taxon>Fungi incertae sedis</taxon>
        <taxon>Mucoromycota</taxon>
        <taxon>Glomeromycotina</taxon>
        <taxon>Glomeromycetes</taxon>
        <taxon>Glomerales</taxon>
        <taxon>Glomeraceae</taxon>
        <taxon>Rhizophagus</taxon>
    </lineage>
</organism>
<protein>
    <submittedName>
        <fullName evidence="1">Uncharacterized protein</fullName>
    </submittedName>
</protein>
<dbReference type="AlphaFoldDB" id="A0A8H3L9Q3"/>
<evidence type="ECO:0000313" key="1">
    <source>
        <dbReference type="EMBL" id="GES81587.1"/>
    </source>
</evidence>
<evidence type="ECO:0000313" key="2">
    <source>
        <dbReference type="Proteomes" id="UP000615446"/>
    </source>
</evidence>
<dbReference type="EMBL" id="BLAL01000058">
    <property type="protein sequence ID" value="GES81587.1"/>
    <property type="molecule type" value="Genomic_DNA"/>
</dbReference>
<gene>
    <name evidence="1" type="ORF">RCL2_000883400</name>
</gene>
<accession>A0A8H3L9Q3</accession>
<dbReference type="Proteomes" id="UP000615446">
    <property type="component" value="Unassembled WGS sequence"/>
</dbReference>
<sequence>MVNAYCRPFSHDQTYWQSEPVTNLSADKSNIYYKLAIYVSKTSFGEEKIIFEGFSSQDDRYDVQRTHYVLDNKFPSGSFLDALEDYKQVTLPLDTKEQMYTAIMNLVHHNAFQMKFDWLIIFIIVNEIDPNYAFIDRLKSLKYSNET</sequence>
<name>A0A8H3L9Q3_9GLOM</name>
<reference evidence="1" key="1">
    <citation type="submission" date="2019-10" db="EMBL/GenBank/DDBJ databases">
        <title>Conservation and host-specific expression of non-tandemly repeated heterogenous ribosome RNA gene in arbuscular mycorrhizal fungi.</title>
        <authorList>
            <person name="Maeda T."/>
            <person name="Kobayashi Y."/>
            <person name="Nakagawa T."/>
            <person name="Ezawa T."/>
            <person name="Yamaguchi K."/>
            <person name="Bino T."/>
            <person name="Nishimoto Y."/>
            <person name="Shigenobu S."/>
            <person name="Kawaguchi M."/>
        </authorList>
    </citation>
    <scope>NUCLEOTIDE SEQUENCE</scope>
    <source>
        <strain evidence="1">HR1</strain>
    </source>
</reference>
<comment type="caution">
    <text evidence="1">The sequence shown here is derived from an EMBL/GenBank/DDBJ whole genome shotgun (WGS) entry which is preliminary data.</text>
</comment>
<dbReference type="OrthoDB" id="2400221at2759"/>
<proteinExistence type="predicted"/>